<comment type="catalytic activity">
    <reaction evidence="2">
        <text>2 GTP = 3',3'-c-di-GMP + 2 diphosphate</text>
        <dbReference type="Rhea" id="RHEA:24898"/>
        <dbReference type="ChEBI" id="CHEBI:33019"/>
        <dbReference type="ChEBI" id="CHEBI:37565"/>
        <dbReference type="ChEBI" id="CHEBI:58805"/>
        <dbReference type="EC" id="2.7.7.65"/>
    </reaction>
</comment>
<dbReference type="CDD" id="cd12915">
    <property type="entry name" value="PDC2_DGC_like"/>
    <property type="match status" value="1"/>
</dbReference>
<feature type="transmembrane region" description="Helical" evidence="3">
    <location>
        <begin position="27"/>
        <end position="48"/>
    </location>
</feature>
<dbReference type="Pfam" id="PF00990">
    <property type="entry name" value="GGDEF"/>
    <property type="match status" value="1"/>
</dbReference>
<dbReference type="Pfam" id="PF22588">
    <property type="entry name" value="dCache_1_like"/>
    <property type="match status" value="1"/>
</dbReference>
<accession>Q07TT8</accession>
<dbReference type="Gene3D" id="3.30.450.20">
    <property type="entry name" value="PAS domain"/>
    <property type="match status" value="2"/>
</dbReference>
<dbReference type="InterPro" id="IPR029787">
    <property type="entry name" value="Nucleotide_cyclase"/>
</dbReference>
<organism evidence="5">
    <name type="scientific">Rhodopseudomonas palustris (strain BisA53)</name>
    <dbReference type="NCBI Taxonomy" id="316055"/>
    <lineage>
        <taxon>Bacteria</taxon>
        <taxon>Pseudomonadati</taxon>
        <taxon>Pseudomonadota</taxon>
        <taxon>Alphaproteobacteria</taxon>
        <taxon>Hyphomicrobiales</taxon>
        <taxon>Nitrobacteraceae</taxon>
        <taxon>Rhodopseudomonas</taxon>
    </lineage>
</organism>
<gene>
    <name evidence="5" type="ordered locus">RPE_0688</name>
</gene>
<dbReference type="SMART" id="SM00267">
    <property type="entry name" value="GGDEF"/>
    <property type="match status" value="1"/>
</dbReference>
<dbReference type="InterPro" id="IPR054327">
    <property type="entry name" value="His-kinase-like_sensor"/>
</dbReference>
<dbReference type="eggNOG" id="COG3706">
    <property type="taxonomic scope" value="Bacteria"/>
</dbReference>
<dbReference type="GO" id="GO:1902201">
    <property type="term" value="P:negative regulation of bacterial-type flagellum-dependent cell motility"/>
    <property type="evidence" value="ECO:0007669"/>
    <property type="project" value="TreeGrafter"/>
</dbReference>
<evidence type="ECO:0000313" key="5">
    <source>
        <dbReference type="EMBL" id="ABJ04646.1"/>
    </source>
</evidence>
<keyword evidence="3" id="KW-1133">Transmembrane helix</keyword>
<feature type="transmembrane region" description="Helical" evidence="3">
    <location>
        <begin position="298"/>
        <end position="320"/>
    </location>
</feature>
<dbReference type="SUPFAM" id="SSF55073">
    <property type="entry name" value="Nucleotide cyclase"/>
    <property type="match status" value="1"/>
</dbReference>
<evidence type="ECO:0000259" key="4">
    <source>
        <dbReference type="PROSITE" id="PS50887"/>
    </source>
</evidence>
<dbReference type="PANTHER" id="PTHR45138">
    <property type="entry name" value="REGULATORY COMPONENTS OF SENSORY TRANSDUCTION SYSTEM"/>
    <property type="match status" value="1"/>
</dbReference>
<dbReference type="AlphaFoldDB" id="Q07TT8"/>
<dbReference type="GO" id="GO:0052621">
    <property type="term" value="F:diguanylate cyclase activity"/>
    <property type="evidence" value="ECO:0007669"/>
    <property type="project" value="UniProtKB-EC"/>
</dbReference>
<dbReference type="CDD" id="cd01949">
    <property type="entry name" value="GGDEF"/>
    <property type="match status" value="1"/>
</dbReference>
<feature type="domain" description="GGDEF" evidence="4">
    <location>
        <begin position="367"/>
        <end position="498"/>
    </location>
</feature>
<dbReference type="GO" id="GO:0005886">
    <property type="term" value="C:plasma membrane"/>
    <property type="evidence" value="ECO:0007669"/>
    <property type="project" value="TreeGrafter"/>
</dbReference>
<sequence length="506" mass="55817">MAFRPWQTLSNRILSNQVLSKQVSSKLLVVSLVVTVLAFSAVCGSVLLDMRQSAEQLARQTMENLAATVDADVSRNIELYDQSLQAVVKNLSVPELADVSKPLLQLILFDRAATAAHLGPIQVFDAEGRLRLDATTLKPVEDRRDQDDFFKIHRDDPRAGLYISRPMPYHGEPSIVLSRRLQDPKGGFAGVVAGSIRISYFRDLFDRLRLGDNDVIALLKRDGVLVMRRPFEAELIGRDLSAVPSMTQVLTSNSGWFSGKGLNDRIPRMYVWADSNRPLVVLVGRPWQSILGLWRREAIRLGSILLALAVFVAGVTIFLIREIDRRARAEQRLEELSVTDPLTGLTNRRKFDAAIDEEWRRAQRRGSPMALLMIDADLFKQFNDSHGHQAGDQMLIGIAVCISDSVHRAGDCAARFGGEEFAVLLPGLAAPDALSVAESIRTKVERWSLDQTGVTISVGVASLIPAPSVHWSELVEAADKALYAAKESGRNACVVAPTREPLTLVA</sequence>
<dbReference type="STRING" id="316055.RPE_0688"/>
<keyword evidence="3" id="KW-0812">Transmembrane</keyword>
<dbReference type="InterPro" id="IPR043128">
    <property type="entry name" value="Rev_trsase/Diguanyl_cyclase"/>
</dbReference>
<dbReference type="HOGENOM" id="CLU_000445_134_3_5"/>
<dbReference type="EMBL" id="CP000463">
    <property type="protein sequence ID" value="ABJ04646.1"/>
    <property type="molecule type" value="Genomic_DNA"/>
</dbReference>
<reference evidence="5" key="1">
    <citation type="submission" date="2006-09" db="EMBL/GenBank/DDBJ databases">
        <title>Complete sequence of Rhodopseudomonas palustris BisA53.</title>
        <authorList>
            <consortium name="US DOE Joint Genome Institute"/>
            <person name="Copeland A."/>
            <person name="Lucas S."/>
            <person name="Lapidus A."/>
            <person name="Barry K."/>
            <person name="Detter J.C."/>
            <person name="Glavina del Rio T."/>
            <person name="Hammon N."/>
            <person name="Israni S."/>
            <person name="Dalin E."/>
            <person name="Tice H."/>
            <person name="Pitluck S."/>
            <person name="Chain P."/>
            <person name="Malfatti S."/>
            <person name="Shin M."/>
            <person name="Vergez L."/>
            <person name="Schmutz J."/>
            <person name="Larimer F."/>
            <person name="Land M."/>
            <person name="Hauser L."/>
            <person name="Pelletier D.A."/>
            <person name="Kyrpides N."/>
            <person name="Kim E."/>
            <person name="Harwood C.S."/>
            <person name="Oda Y."/>
            <person name="Richardson P."/>
        </authorList>
    </citation>
    <scope>NUCLEOTIDE SEQUENCE [LARGE SCALE GENOMIC DNA]</scope>
    <source>
        <strain evidence="5">BisA53</strain>
    </source>
</reference>
<dbReference type="NCBIfam" id="TIGR00254">
    <property type="entry name" value="GGDEF"/>
    <property type="match status" value="1"/>
</dbReference>
<proteinExistence type="predicted"/>
<keyword evidence="3" id="KW-0472">Membrane</keyword>
<evidence type="ECO:0000256" key="2">
    <source>
        <dbReference type="ARBA" id="ARBA00034247"/>
    </source>
</evidence>
<name>Q07TT8_RHOP5</name>
<dbReference type="InterPro" id="IPR000160">
    <property type="entry name" value="GGDEF_dom"/>
</dbReference>
<dbReference type="Gene3D" id="3.30.70.270">
    <property type="match status" value="1"/>
</dbReference>
<protein>
    <recommendedName>
        <fullName evidence="1">diguanylate cyclase</fullName>
        <ecNumber evidence="1">2.7.7.65</ecNumber>
    </recommendedName>
</protein>
<dbReference type="FunFam" id="3.30.70.270:FF:000001">
    <property type="entry name" value="Diguanylate cyclase domain protein"/>
    <property type="match status" value="1"/>
</dbReference>
<dbReference type="EC" id="2.7.7.65" evidence="1"/>
<evidence type="ECO:0000256" key="1">
    <source>
        <dbReference type="ARBA" id="ARBA00012528"/>
    </source>
</evidence>
<dbReference type="CDD" id="cd12914">
    <property type="entry name" value="PDC1_DGC_like"/>
    <property type="match status" value="1"/>
</dbReference>
<dbReference type="PROSITE" id="PS50887">
    <property type="entry name" value="GGDEF"/>
    <property type="match status" value="1"/>
</dbReference>
<dbReference type="PANTHER" id="PTHR45138:SF9">
    <property type="entry name" value="DIGUANYLATE CYCLASE DGCM-RELATED"/>
    <property type="match status" value="1"/>
</dbReference>
<dbReference type="GO" id="GO:0043709">
    <property type="term" value="P:cell adhesion involved in single-species biofilm formation"/>
    <property type="evidence" value="ECO:0007669"/>
    <property type="project" value="TreeGrafter"/>
</dbReference>
<dbReference type="InterPro" id="IPR050469">
    <property type="entry name" value="Diguanylate_Cyclase"/>
</dbReference>
<dbReference type="KEGG" id="rpe:RPE_0688"/>
<evidence type="ECO:0000256" key="3">
    <source>
        <dbReference type="SAM" id="Phobius"/>
    </source>
</evidence>